<keyword evidence="3 7" id="KW-0456">Lyase</keyword>
<feature type="domain" description="Fumarate lyase N-terminal" evidence="5">
    <location>
        <begin position="69"/>
        <end position="304"/>
    </location>
</feature>
<dbReference type="Gene3D" id="1.10.275.10">
    <property type="entry name" value="Fumarase/aspartase (N-terminal domain)"/>
    <property type="match status" value="1"/>
</dbReference>
<proteinExistence type="predicted"/>
<dbReference type="PROSITE" id="PS00163">
    <property type="entry name" value="FUMARATE_LYASES"/>
    <property type="match status" value="1"/>
</dbReference>
<dbReference type="GO" id="GO:0008652">
    <property type="term" value="P:amino acid biosynthetic process"/>
    <property type="evidence" value="ECO:0007669"/>
    <property type="project" value="UniProtKB-KW"/>
</dbReference>
<evidence type="ECO:0000256" key="3">
    <source>
        <dbReference type="ARBA" id="ARBA00023239"/>
    </source>
</evidence>
<dbReference type="PRINTS" id="PR00145">
    <property type="entry name" value="ARGSUCLYASE"/>
</dbReference>
<dbReference type="GO" id="GO:0004018">
    <property type="term" value="F:N6-(1,2-dicarboxyethyl)AMP AMP-lyase (fumarate-forming) activity"/>
    <property type="evidence" value="ECO:0007669"/>
    <property type="project" value="InterPro"/>
</dbReference>
<dbReference type="GO" id="GO:0005829">
    <property type="term" value="C:cytosol"/>
    <property type="evidence" value="ECO:0007669"/>
    <property type="project" value="TreeGrafter"/>
</dbReference>
<reference evidence="7 8" key="1">
    <citation type="submission" date="2016-07" db="EMBL/GenBank/DDBJ databases">
        <title>Genome and transcriptome analysis of iron-reducing fermentative bacteria Anoxybacter fermentans.</title>
        <authorList>
            <person name="Zeng X."/>
            <person name="Shao Z."/>
        </authorList>
    </citation>
    <scope>NUCLEOTIDE SEQUENCE [LARGE SCALE GENOMIC DNA]</scope>
    <source>
        <strain evidence="7 8">DY22613</strain>
    </source>
</reference>
<dbReference type="GO" id="GO:0006188">
    <property type="term" value="P:IMP biosynthetic process"/>
    <property type="evidence" value="ECO:0007669"/>
    <property type="project" value="InterPro"/>
</dbReference>
<accession>A0A3Q9HRQ0</accession>
<dbReference type="PANTHER" id="PTHR43172:SF1">
    <property type="entry name" value="ADENYLOSUCCINATE LYASE"/>
    <property type="match status" value="1"/>
</dbReference>
<keyword evidence="1" id="KW-0028">Amino-acid biosynthesis</keyword>
<dbReference type="GO" id="GO:0070626">
    <property type="term" value="F:(S)-2-(5-amino-1-(5-phospho-D-ribosyl)imidazole-4-carboxamido) succinate lyase (fumarate-forming) activity"/>
    <property type="evidence" value="ECO:0007669"/>
    <property type="project" value="TreeGrafter"/>
</dbReference>
<evidence type="ECO:0000259" key="6">
    <source>
        <dbReference type="Pfam" id="PF08328"/>
    </source>
</evidence>
<keyword evidence="8" id="KW-1185">Reference proteome</keyword>
<dbReference type="PANTHER" id="PTHR43172">
    <property type="entry name" value="ADENYLOSUCCINATE LYASE"/>
    <property type="match status" value="1"/>
</dbReference>
<keyword evidence="2" id="KW-0658">Purine biosynthesis</keyword>
<dbReference type="KEGG" id="aft:BBF96_13010"/>
<evidence type="ECO:0000313" key="8">
    <source>
        <dbReference type="Proteomes" id="UP000267250"/>
    </source>
</evidence>
<dbReference type="Pfam" id="PF08328">
    <property type="entry name" value="ASL_C"/>
    <property type="match status" value="1"/>
</dbReference>
<evidence type="ECO:0000256" key="4">
    <source>
        <dbReference type="ARBA" id="ARBA00025012"/>
    </source>
</evidence>
<dbReference type="CDD" id="cd01595">
    <property type="entry name" value="Adenylsuccinate_lyase_like"/>
    <property type="match status" value="1"/>
</dbReference>
<feature type="domain" description="Adenylosuccinate lyase PurB C-terminal" evidence="6">
    <location>
        <begin position="321"/>
        <end position="417"/>
    </location>
</feature>
<evidence type="ECO:0000259" key="5">
    <source>
        <dbReference type="Pfam" id="PF00206"/>
    </source>
</evidence>
<dbReference type="InterPro" id="IPR020557">
    <property type="entry name" value="Fumarate_lyase_CS"/>
</dbReference>
<evidence type="ECO:0000256" key="2">
    <source>
        <dbReference type="ARBA" id="ARBA00022755"/>
    </source>
</evidence>
<name>A0A3Q9HRQ0_9FIRM</name>
<dbReference type="AlphaFoldDB" id="A0A3Q9HRQ0"/>
<comment type="function">
    <text evidence="4">Catalyzes two reactions in de novo purine nucleotide biosynthesis. Catalyzes the breakdown of 5-aminoimidazole- (N-succinylocarboxamide) ribotide (SAICAR or 2-[5-amino-1-(5-phospho-beta-D-ribosyl)imidazole-4-carboxamido]succinate) to 5-aminoimidazole-4-carboxamide ribotide (AICAR or 5-amino-1-(5-phospho-beta-D-ribosyl)imidazole-4-carboxamide) and fumarate, and of adenylosuccinate (ADS or N(6)-(1,2-dicarboxyethyl)-AMP) to adenosine monophosphate (AMP) and fumarate.</text>
</comment>
<protein>
    <submittedName>
        <fullName evidence="7">Adenylosuccinate lyase</fullName>
    </submittedName>
</protein>
<dbReference type="InterPro" id="IPR013539">
    <property type="entry name" value="PurB_C"/>
</dbReference>
<evidence type="ECO:0000313" key="7">
    <source>
        <dbReference type="EMBL" id="AZR74236.1"/>
    </source>
</evidence>
<dbReference type="SUPFAM" id="SSF48557">
    <property type="entry name" value="L-aspartase-like"/>
    <property type="match status" value="1"/>
</dbReference>
<dbReference type="Proteomes" id="UP000267250">
    <property type="component" value="Chromosome"/>
</dbReference>
<dbReference type="InterPro" id="IPR024083">
    <property type="entry name" value="Fumarase/histidase_N"/>
</dbReference>
<dbReference type="InterPro" id="IPR022761">
    <property type="entry name" value="Fumarate_lyase_N"/>
</dbReference>
<dbReference type="Pfam" id="PF00206">
    <property type="entry name" value="Lyase_1"/>
    <property type="match status" value="1"/>
</dbReference>
<dbReference type="InterPro" id="IPR000362">
    <property type="entry name" value="Fumarate_lyase_fam"/>
</dbReference>
<dbReference type="Gene3D" id="1.10.40.30">
    <property type="entry name" value="Fumarase/aspartase (C-terminal domain)"/>
    <property type="match status" value="1"/>
</dbReference>
<organism evidence="7 8">
    <name type="scientific">Anoxybacter fermentans</name>
    <dbReference type="NCBI Taxonomy" id="1323375"/>
    <lineage>
        <taxon>Bacteria</taxon>
        <taxon>Bacillati</taxon>
        <taxon>Bacillota</taxon>
        <taxon>Clostridia</taxon>
        <taxon>Halanaerobiales</taxon>
        <taxon>Anoxybacter</taxon>
    </lineage>
</organism>
<sequence>MERNIFKNISPLDHRYSIPEEEFKDLSYYLSEEAVIRTQAEVELALIKVLHKRGFCGIEVVKEVKEAVKTITPEEVYKEEQKTRHNIRALVNCIRNRVSPEARPFVHFSATSVDIMDTSAAIRYRDAAEKLILPALKDLMTVLLEVAWTERKTIQIGRTHGQHAVPITFGFALSLYISRLGQQMEKIRKAAANLRGKMAGAVGAYNASSLFIDDPIQFEKDVLAELGLKPAPISSQIVQPEYVLDFVHTLVSTFGILANFADDMRHLQRTEIDEVGEYFAPDQIGSSTMPHKRNPVNYENVKSMYKEFMPRMVTLYLDQISEHQRDLTNSASGRFVVEIIAGLVLSIRRLTRVISNMWVNREQMKANFDKTRESFIAEPLYILLAGYGHPDAHEAVRLKTLKAKETGKTVYQLMLEDEEMKKYWDRFTDEQKLLIQNPERYLGQAVEKTEFIVREWKEKLKNF</sequence>
<dbReference type="PRINTS" id="PR00149">
    <property type="entry name" value="FUMRATELYASE"/>
</dbReference>
<dbReference type="EMBL" id="CP016379">
    <property type="protein sequence ID" value="AZR74236.1"/>
    <property type="molecule type" value="Genomic_DNA"/>
</dbReference>
<dbReference type="Gene3D" id="1.20.200.10">
    <property type="entry name" value="Fumarase/aspartase (Central domain)"/>
    <property type="match status" value="1"/>
</dbReference>
<dbReference type="InterPro" id="IPR008948">
    <property type="entry name" value="L-Aspartase-like"/>
</dbReference>
<gene>
    <name evidence="7" type="ORF">BBF96_13010</name>
</gene>
<evidence type="ECO:0000256" key="1">
    <source>
        <dbReference type="ARBA" id="ARBA00022605"/>
    </source>
</evidence>
<dbReference type="RefSeq" id="WP_335876630.1">
    <property type="nucleotide sequence ID" value="NZ_CP016379.1"/>
</dbReference>
<dbReference type="GO" id="GO:0044208">
    <property type="term" value="P:'de novo' AMP biosynthetic process"/>
    <property type="evidence" value="ECO:0007669"/>
    <property type="project" value="TreeGrafter"/>
</dbReference>